<dbReference type="PROSITE" id="PS51469">
    <property type="entry name" value="SUN"/>
    <property type="match status" value="1"/>
</dbReference>
<sequence>MSSRRNSPRIASPRKRRGRTRAEVEQEEEIASEFEKTGRASRSRSPSPKSGQKSTSRSSSSSKERSNLRNAQPLSSKRRTFRHKELQEPSNNVEYFDLEDMETRSRRKGQQTPTLTPRSTSTPRSKRTSARTRPVLKQEEVEEEFNDTPKHLYGLDNSKGMTSGEEDVSVDTDTSSTCSPKKTFKQLRKFFNQKFRRIWNCKCIGVAMFAIFIAVAVVSALIRPFPYSDLPTVEVNQEQFQTDKGASWNSKSIQELQEKLDQLSAQVKTSLEMEKEDSKRNLYNESITSEKHLAQYIETLVKDKMEAALDVYSADRLGIPDYALESAGGQIHGKHHSPTFNTGASRKLFGFAFWFDGIPPRVILQPDNTPGTCWAFQGQEGYVVVQLSQTVVPEMFTLEHIPASLSTDGDGKIANAPKDFSVWGWANSEGVNRHCLGKYTYDSQGKSLQSFNVKEPNNQEYTYIELRVESNHGHPTHTCIYRFRVHGKPAKANVPCNDP</sequence>
<dbReference type="Gene3D" id="2.60.120.260">
    <property type="entry name" value="Galactose-binding domain-like"/>
    <property type="match status" value="1"/>
</dbReference>
<evidence type="ECO:0000256" key="6">
    <source>
        <dbReference type="SAM" id="MobiDB-lite"/>
    </source>
</evidence>
<dbReference type="KEGG" id="epa:110239575"/>
<keyword evidence="3 7" id="KW-1133">Transmembrane helix</keyword>
<dbReference type="GO" id="GO:0043495">
    <property type="term" value="F:protein-membrane adaptor activity"/>
    <property type="evidence" value="ECO:0007669"/>
    <property type="project" value="TreeGrafter"/>
</dbReference>
<protein>
    <recommendedName>
        <fullName evidence="8">SUN domain-containing protein</fullName>
    </recommendedName>
</protein>
<feature type="compositionally biased region" description="Low complexity" evidence="6">
    <location>
        <begin position="112"/>
        <end position="123"/>
    </location>
</feature>
<dbReference type="AlphaFoldDB" id="A0A913XAG5"/>
<feature type="domain" description="SUN" evidence="8">
    <location>
        <begin position="328"/>
        <end position="490"/>
    </location>
</feature>
<evidence type="ECO:0000256" key="1">
    <source>
        <dbReference type="ARBA" id="ARBA00004370"/>
    </source>
</evidence>
<evidence type="ECO:0000259" key="8">
    <source>
        <dbReference type="PROSITE" id="PS51469"/>
    </source>
</evidence>
<dbReference type="GeneID" id="110239575"/>
<keyword evidence="5 7" id="KW-0472">Membrane</keyword>
<name>A0A913XAG5_EXADI</name>
<feature type="compositionally biased region" description="Low complexity" evidence="6">
    <location>
        <begin position="43"/>
        <end position="61"/>
    </location>
</feature>
<dbReference type="SUPFAM" id="SSF49785">
    <property type="entry name" value="Galactose-binding domain-like"/>
    <property type="match status" value="1"/>
</dbReference>
<evidence type="ECO:0000256" key="5">
    <source>
        <dbReference type="ARBA" id="ARBA00023136"/>
    </source>
</evidence>
<evidence type="ECO:0000256" key="3">
    <source>
        <dbReference type="ARBA" id="ARBA00022989"/>
    </source>
</evidence>
<dbReference type="PANTHER" id="PTHR12911">
    <property type="entry name" value="SAD1/UNC-84-LIKE PROTEIN-RELATED"/>
    <property type="match status" value="1"/>
</dbReference>
<dbReference type="GO" id="GO:0034993">
    <property type="term" value="C:meiotic nuclear membrane microtubule tethering complex"/>
    <property type="evidence" value="ECO:0007669"/>
    <property type="project" value="TreeGrafter"/>
</dbReference>
<feature type="region of interest" description="Disordered" evidence="6">
    <location>
        <begin position="1"/>
        <end position="177"/>
    </location>
</feature>
<keyword evidence="2 7" id="KW-0812">Transmembrane</keyword>
<keyword evidence="4" id="KW-0175">Coiled coil</keyword>
<evidence type="ECO:0000313" key="9">
    <source>
        <dbReference type="EnsemblMetazoa" id="XP_020900961.2"/>
    </source>
</evidence>
<dbReference type="InterPro" id="IPR008979">
    <property type="entry name" value="Galactose-bd-like_sf"/>
</dbReference>
<organism evidence="9 10">
    <name type="scientific">Exaiptasia diaphana</name>
    <name type="common">Tropical sea anemone</name>
    <name type="synonym">Aiptasia pulchella</name>
    <dbReference type="NCBI Taxonomy" id="2652724"/>
    <lineage>
        <taxon>Eukaryota</taxon>
        <taxon>Metazoa</taxon>
        <taxon>Cnidaria</taxon>
        <taxon>Anthozoa</taxon>
        <taxon>Hexacorallia</taxon>
        <taxon>Actiniaria</taxon>
        <taxon>Aiptasiidae</taxon>
        <taxon>Exaiptasia</taxon>
    </lineage>
</organism>
<keyword evidence="10" id="KW-1185">Reference proteome</keyword>
<dbReference type="InterPro" id="IPR012919">
    <property type="entry name" value="SUN_dom"/>
</dbReference>
<dbReference type="Pfam" id="PF07738">
    <property type="entry name" value="Sad1_UNC"/>
    <property type="match status" value="1"/>
</dbReference>
<proteinExistence type="predicted"/>
<accession>A0A913XAG5</accession>
<evidence type="ECO:0000313" key="10">
    <source>
        <dbReference type="Proteomes" id="UP000887567"/>
    </source>
</evidence>
<evidence type="ECO:0000256" key="7">
    <source>
        <dbReference type="SAM" id="Phobius"/>
    </source>
</evidence>
<dbReference type="RefSeq" id="XP_020900961.2">
    <property type="nucleotide sequence ID" value="XM_021045302.2"/>
</dbReference>
<dbReference type="EnsemblMetazoa" id="XM_021045302.2">
    <property type="protein sequence ID" value="XP_020900961.2"/>
    <property type="gene ID" value="LOC110239575"/>
</dbReference>
<reference evidence="9" key="1">
    <citation type="submission" date="2022-11" db="UniProtKB">
        <authorList>
            <consortium name="EnsemblMetazoa"/>
        </authorList>
    </citation>
    <scope>IDENTIFICATION</scope>
</reference>
<evidence type="ECO:0000256" key="2">
    <source>
        <dbReference type="ARBA" id="ARBA00022692"/>
    </source>
</evidence>
<evidence type="ECO:0000256" key="4">
    <source>
        <dbReference type="ARBA" id="ARBA00023054"/>
    </source>
</evidence>
<dbReference type="PANTHER" id="PTHR12911:SF8">
    <property type="entry name" value="KLAROID PROTEIN-RELATED"/>
    <property type="match status" value="1"/>
</dbReference>
<comment type="subcellular location">
    <subcellularLocation>
        <location evidence="1">Membrane</location>
    </subcellularLocation>
</comment>
<dbReference type="OrthoDB" id="342281at2759"/>
<feature type="transmembrane region" description="Helical" evidence="7">
    <location>
        <begin position="198"/>
        <end position="222"/>
    </location>
</feature>
<dbReference type="FunFam" id="2.60.120.260:FF:000009">
    <property type="entry name" value="SUN domain-containing protein 1 isoform X1"/>
    <property type="match status" value="1"/>
</dbReference>
<dbReference type="InterPro" id="IPR045119">
    <property type="entry name" value="SUN1-5"/>
</dbReference>
<dbReference type="Proteomes" id="UP000887567">
    <property type="component" value="Unplaced"/>
</dbReference>